<name>A0A6A6J7D4_WESOR</name>
<dbReference type="GeneID" id="54556006"/>
<evidence type="ECO:0000313" key="2">
    <source>
        <dbReference type="EMBL" id="KAF2272063.1"/>
    </source>
</evidence>
<dbReference type="OrthoDB" id="3930484at2759"/>
<dbReference type="RefSeq" id="XP_033649602.1">
    <property type="nucleotide sequence ID" value="XM_033802831.1"/>
</dbReference>
<proteinExistence type="predicted"/>
<reference evidence="2" key="1">
    <citation type="journal article" date="2020" name="Stud. Mycol.">
        <title>101 Dothideomycetes genomes: a test case for predicting lifestyles and emergence of pathogens.</title>
        <authorList>
            <person name="Haridas S."/>
            <person name="Albert R."/>
            <person name="Binder M."/>
            <person name="Bloem J."/>
            <person name="Labutti K."/>
            <person name="Salamov A."/>
            <person name="Andreopoulos B."/>
            <person name="Baker S."/>
            <person name="Barry K."/>
            <person name="Bills G."/>
            <person name="Bluhm B."/>
            <person name="Cannon C."/>
            <person name="Castanera R."/>
            <person name="Culley D."/>
            <person name="Daum C."/>
            <person name="Ezra D."/>
            <person name="Gonzalez J."/>
            <person name="Henrissat B."/>
            <person name="Kuo A."/>
            <person name="Liang C."/>
            <person name="Lipzen A."/>
            <person name="Lutzoni F."/>
            <person name="Magnuson J."/>
            <person name="Mondo S."/>
            <person name="Nolan M."/>
            <person name="Ohm R."/>
            <person name="Pangilinan J."/>
            <person name="Park H.-J."/>
            <person name="Ramirez L."/>
            <person name="Alfaro M."/>
            <person name="Sun H."/>
            <person name="Tritt A."/>
            <person name="Yoshinaga Y."/>
            <person name="Zwiers L.-H."/>
            <person name="Turgeon B."/>
            <person name="Goodwin S."/>
            <person name="Spatafora J."/>
            <person name="Crous P."/>
            <person name="Grigoriev I."/>
        </authorList>
    </citation>
    <scope>NUCLEOTIDE SEQUENCE</scope>
    <source>
        <strain evidence="2">CBS 379.55</strain>
    </source>
</reference>
<protein>
    <submittedName>
        <fullName evidence="2">Uncharacterized protein</fullName>
    </submittedName>
</protein>
<dbReference type="Proteomes" id="UP000800097">
    <property type="component" value="Unassembled WGS sequence"/>
</dbReference>
<evidence type="ECO:0000256" key="1">
    <source>
        <dbReference type="SAM" id="SignalP"/>
    </source>
</evidence>
<gene>
    <name evidence="2" type="ORF">EI97DRAFT_504490</name>
</gene>
<evidence type="ECO:0000313" key="3">
    <source>
        <dbReference type="Proteomes" id="UP000800097"/>
    </source>
</evidence>
<dbReference type="AlphaFoldDB" id="A0A6A6J7D4"/>
<keyword evidence="1" id="KW-0732">Signal</keyword>
<organism evidence="2 3">
    <name type="scientific">Westerdykella ornata</name>
    <dbReference type="NCBI Taxonomy" id="318751"/>
    <lineage>
        <taxon>Eukaryota</taxon>
        <taxon>Fungi</taxon>
        <taxon>Dikarya</taxon>
        <taxon>Ascomycota</taxon>
        <taxon>Pezizomycotina</taxon>
        <taxon>Dothideomycetes</taxon>
        <taxon>Pleosporomycetidae</taxon>
        <taxon>Pleosporales</taxon>
        <taxon>Sporormiaceae</taxon>
        <taxon>Westerdykella</taxon>
    </lineage>
</organism>
<dbReference type="EMBL" id="ML986527">
    <property type="protein sequence ID" value="KAF2272063.1"/>
    <property type="molecule type" value="Genomic_DNA"/>
</dbReference>
<feature type="chain" id="PRO_5025605285" evidence="1">
    <location>
        <begin position="18"/>
        <end position="360"/>
    </location>
</feature>
<sequence>MMAFPLLLFVVAFLTRALPGAAQWSQTVSNGLYYGTQVGIPNPRPTLTYNCALLPSICQNVQNWINQDPVNRALPRTFHVDPNSQRLDRRRANSCPSDWSDNHDCPEILQDPIRAWVRTPRLLKDTWAFPSTQLLPRPANSGSGSGVPGAGFKYEIAAANLVDSAGLAYTCDEFPPASWIEGGSDLNGNSATTICAPHGISCSSKEWKIVKSLYNGVPGTEYPSARSEQDWQATSHSHLSGYARRNLPGQIMQFEFRTTSVAPGISPNAATIRLPGQTITVTKRGVAAVETFSHALPTPLARSGVHIELIEEIEVSEIHEFAAPTPTSSPDHGKREMVIEHGFNLVCPVSASIPEPKTPI</sequence>
<keyword evidence="3" id="KW-1185">Reference proteome</keyword>
<feature type="signal peptide" evidence="1">
    <location>
        <begin position="1"/>
        <end position="17"/>
    </location>
</feature>
<accession>A0A6A6J7D4</accession>